<proteinExistence type="predicted"/>
<gene>
    <name evidence="1" type="ORF">METZ01_LOCUS465827</name>
</gene>
<organism evidence="1">
    <name type="scientific">marine metagenome</name>
    <dbReference type="NCBI Taxonomy" id="408172"/>
    <lineage>
        <taxon>unclassified sequences</taxon>
        <taxon>metagenomes</taxon>
        <taxon>ecological metagenomes</taxon>
    </lineage>
</organism>
<dbReference type="EMBL" id="UINC01196107">
    <property type="protein sequence ID" value="SVE12973.1"/>
    <property type="molecule type" value="Genomic_DNA"/>
</dbReference>
<name>A0A383AZF8_9ZZZZ</name>
<sequence>MYVIAPDSAPRNYVIHTANVLAQYIDNDEDGIPDDPAVLKYLVNENFVVPVWTEADRKAFRRTRCSRKFNFVASMYYDHDQWAIAGNLAGIEKTGKWDTNLEEVWHIVTKGWKETYPKAFGDQKPSLLTDAMDIARGGYFKDLPAQYPDKAWYRYY</sequence>
<dbReference type="AlphaFoldDB" id="A0A383AZF8"/>
<accession>A0A383AZF8</accession>
<protein>
    <submittedName>
        <fullName evidence="1">Uncharacterized protein</fullName>
    </submittedName>
</protein>
<reference evidence="1" key="1">
    <citation type="submission" date="2018-05" db="EMBL/GenBank/DDBJ databases">
        <authorList>
            <person name="Lanie J.A."/>
            <person name="Ng W.-L."/>
            <person name="Kazmierczak K.M."/>
            <person name="Andrzejewski T.M."/>
            <person name="Davidsen T.M."/>
            <person name="Wayne K.J."/>
            <person name="Tettelin H."/>
            <person name="Glass J.I."/>
            <person name="Rusch D."/>
            <person name="Podicherti R."/>
            <person name="Tsui H.-C.T."/>
            <person name="Winkler M.E."/>
        </authorList>
    </citation>
    <scope>NUCLEOTIDE SEQUENCE</scope>
</reference>
<evidence type="ECO:0000313" key="1">
    <source>
        <dbReference type="EMBL" id="SVE12973.1"/>
    </source>
</evidence>
<feature type="non-terminal residue" evidence="1">
    <location>
        <position position="156"/>
    </location>
</feature>